<evidence type="ECO:0000313" key="1">
    <source>
        <dbReference type="EMBL" id="KAF2656651.1"/>
    </source>
</evidence>
<protein>
    <submittedName>
        <fullName evidence="1">Uncharacterized protein</fullName>
    </submittedName>
</protein>
<organism evidence="1 2">
    <name type="scientific">Lophiostoma macrostomum CBS 122681</name>
    <dbReference type="NCBI Taxonomy" id="1314788"/>
    <lineage>
        <taxon>Eukaryota</taxon>
        <taxon>Fungi</taxon>
        <taxon>Dikarya</taxon>
        <taxon>Ascomycota</taxon>
        <taxon>Pezizomycotina</taxon>
        <taxon>Dothideomycetes</taxon>
        <taxon>Pleosporomycetidae</taxon>
        <taxon>Pleosporales</taxon>
        <taxon>Lophiostomataceae</taxon>
        <taxon>Lophiostoma</taxon>
    </lineage>
</organism>
<gene>
    <name evidence="1" type="ORF">K491DRAFT_370443</name>
</gene>
<keyword evidence="2" id="KW-1185">Reference proteome</keyword>
<accession>A0A6A6TBM0</accession>
<dbReference type="EMBL" id="MU004334">
    <property type="protein sequence ID" value="KAF2656651.1"/>
    <property type="molecule type" value="Genomic_DNA"/>
</dbReference>
<sequence>MSKRIQRRRRLTCAINADVGQIGRPLRRNLRRDLSFVLDCLTIYTEVLTFCSQAYHNLTFSRCGAVTDFGNERYLTAVPSEQRPRQVSTNKLRIFSSVPRASPHSDNAFRCTSDPSVTWLFCSFFLLSLEHQHATWCKISAPHRRYRTYVP</sequence>
<dbReference type="AlphaFoldDB" id="A0A6A6TBM0"/>
<dbReference type="Proteomes" id="UP000799324">
    <property type="component" value="Unassembled WGS sequence"/>
</dbReference>
<evidence type="ECO:0000313" key="2">
    <source>
        <dbReference type="Proteomes" id="UP000799324"/>
    </source>
</evidence>
<reference evidence="1" key="1">
    <citation type="journal article" date="2020" name="Stud. Mycol.">
        <title>101 Dothideomycetes genomes: a test case for predicting lifestyles and emergence of pathogens.</title>
        <authorList>
            <person name="Haridas S."/>
            <person name="Albert R."/>
            <person name="Binder M."/>
            <person name="Bloem J."/>
            <person name="Labutti K."/>
            <person name="Salamov A."/>
            <person name="Andreopoulos B."/>
            <person name="Baker S."/>
            <person name="Barry K."/>
            <person name="Bills G."/>
            <person name="Bluhm B."/>
            <person name="Cannon C."/>
            <person name="Castanera R."/>
            <person name="Culley D."/>
            <person name="Daum C."/>
            <person name="Ezra D."/>
            <person name="Gonzalez J."/>
            <person name="Henrissat B."/>
            <person name="Kuo A."/>
            <person name="Liang C."/>
            <person name="Lipzen A."/>
            <person name="Lutzoni F."/>
            <person name="Magnuson J."/>
            <person name="Mondo S."/>
            <person name="Nolan M."/>
            <person name="Ohm R."/>
            <person name="Pangilinan J."/>
            <person name="Park H.-J."/>
            <person name="Ramirez L."/>
            <person name="Alfaro M."/>
            <person name="Sun H."/>
            <person name="Tritt A."/>
            <person name="Yoshinaga Y."/>
            <person name="Zwiers L.-H."/>
            <person name="Turgeon B."/>
            <person name="Goodwin S."/>
            <person name="Spatafora J."/>
            <person name="Crous P."/>
            <person name="Grigoriev I."/>
        </authorList>
    </citation>
    <scope>NUCLEOTIDE SEQUENCE</scope>
    <source>
        <strain evidence="1">CBS 122681</strain>
    </source>
</reference>
<proteinExistence type="predicted"/>
<name>A0A6A6TBM0_9PLEO</name>